<dbReference type="EMBL" id="GBXM01013428">
    <property type="protein sequence ID" value="JAH95149.1"/>
    <property type="molecule type" value="Transcribed_RNA"/>
</dbReference>
<dbReference type="AlphaFoldDB" id="A0A0E9WXN2"/>
<protein>
    <submittedName>
        <fullName evidence="2">Uncharacterized protein</fullName>
    </submittedName>
</protein>
<accession>A0A0E9WXN2</accession>
<reference evidence="2" key="1">
    <citation type="submission" date="2014-11" db="EMBL/GenBank/DDBJ databases">
        <authorList>
            <person name="Amaro Gonzalez C."/>
        </authorList>
    </citation>
    <scope>NUCLEOTIDE SEQUENCE</scope>
</reference>
<sequence>MREANGTENLFQNFWLRLFFVWRRSEKRRRWRVDTPTRQQHGEQTKLSVSGWSLINHSVPGADLWQGERDMPGRMLDGQTDHRRPRRSLINAYTRQWHSLMEY</sequence>
<organism evidence="2">
    <name type="scientific">Anguilla anguilla</name>
    <name type="common">European freshwater eel</name>
    <name type="synonym">Muraena anguilla</name>
    <dbReference type="NCBI Taxonomy" id="7936"/>
    <lineage>
        <taxon>Eukaryota</taxon>
        <taxon>Metazoa</taxon>
        <taxon>Chordata</taxon>
        <taxon>Craniata</taxon>
        <taxon>Vertebrata</taxon>
        <taxon>Euteleostomi</taxon>
        <taxon>Actinopterygii</taxon>
        <taxon>Neopterygii</taxon>
        <taxon>Teleostei</taxon>
        <taxon>Anguilliformes</taxon>
        <taxon>Anguillidae</taxon>
        <taxon>Anguilla</taxon>
    </lineage>
</organism>
<proteinExistence type="predicted"/>
<feature type="region of interest" description="Disordered" evidence="1">
    <location>
        <begin position="63"/>
        <end position="82"/>
    </location>
</feature>
<evidence type="ECO:0000313" key="2">
    <source>
        <dbReference type="EMBL" id="JAH95149.1"/>
    </source>
</evidence>
<reference evidence="2" key="2">
    <citation type="journal article" date="2015" name="Fish Shellfish Immunol.">
        <title>Early steps in the European eel (Anguilla anguilla)-Vibrio vulnificus interaction in the gills: Role of the RtxA13 toxin.</title>
        <authorList>
            <person name="Callol A."/>
            <person name="Pajuelo D."/>
            <person name="Ebbesson L."/>
            <person name="Teles M."/>
            <person name="MacKenzie S."/>
            <person name="Amaro C."/>
        </authorList>
    </citation>
    <scope>NUCLEOTIDE SEQUENCE</scope>
</reference>
<name>A0A0E9WXN2_ANGAN</name>
<evidence type="ECO:0000256" key="1">
    <source>
        <dbReference type="SAM" id="MobiDB-lite"/>
    </source>
</evidence>